<keyword evidence="4" id="KW-1185">Reference proteome</keyword>
<evidence type="ECO:0000256" key="1">
    <source>
        <dbReference type="SAM" id="MobiDB-lite"/>
    </source>
</evidence>
<feature type="compositionally biased region" description="Low complexity" evidence="1">
    <location>
        <begin position="253"/>
        <end position="263"/>
    </location>
</feature>
<comment type="caution">
    <text evidence="3">The sequence shown here is derived from an EMBL/GenBank/DDBJ whole genome shotgun (WGS) entry which is preliminary data.</text>
</comment>
<feature type="compositionally biased region" description="Polar residues" evidence="1">
    <location>
        <begin position="266"/>
        <end position="283"/>
    </location>
</feature>
<feature type="compositionally biased region" description="Pro residues" evidence="1">
    <location>
        <begin position="289"/>
        <end position="302"/>
    </location>
</feature>
<name>A0AAN6QFL1_9PEZI</name>
<accession>A0AAN6QFL1</accession>
<dbReference type="RefSeq" id="XP_064665439.1">
    <property type="nucleotide sequence ID" value="XM_064810493.1"/>
</dbReference>
<feature type="transmembrane region" description="Helical" evidence="2">
    <location>
        <begin position="55"/>
        <end position="76"/>
    </location>
</feature>
<keyword evidence="2" id="KW-1133">Transmembrane helix</keyword>
<dbReference type="GeneID" id="89934618"/>
<dbReference type="AlphaFoldDB" id="A0AAN6QFL1"/>
<dbReference type="PANTHER" id="PTHR37451:SF4">
    <property type="entry name" value="MARVEL DOMAIN-CONTAINING PROTEIN"/>
    <property type="match status" value="1"/>
</dbReference>
<evidence type="ECO:0008006" key="5">
    <source>
        <dbReference type="Google" id="ProtNLM"/>
    </source>
</evidence>
<feature type="transmembrane region" description="Helical" evidence="2">
    <location>
        <begin position="152"/>
        <end position="177"/>
    </location>
</feature>
<reference evidence="3" key="2">
    <citation type="submission" date="2023-05" db="EMBL/GenBank/DDBJ databases">
        <authorList>
            <consortium name="Lawrence Berkeley National Laboratory"/>
            <person name="Steindorff A."/>
            <person name="Hensen N."/>
            <person name="Bonometti L."/>
            <person name="Westerberg I."/>
            <person name="Brannstrom I.O."/>
            <person name="Guillou S."/>
            <person name="Cros-Aarteil S."/>
            <person name="Calhoun S."/>
            <person name="Haridas S."/>
            <person name="Kuo A."/>
            <person name="Mondo S."/>
            <person name="Pangilinan J."/>
            <person name="Riley R."/>
            <person name="Labutti K."/>
            <person name="Andreopoulos B."/>
            <person name="Lipzen A."/>
            <person name="Chen C."/>
            <person name="Yanf M."/>
            <person name="Daum C."/>
            <person name="Ng V."/>
            <person name="Clum A."/>
            <person name="Ohm R."/>
            <person name="Martin F."/>
            <person name="Silar P."/>
            <person name="Natvig D."/>
            <person name="Lalanne C."/>
            <person name="Gautier V."/>
            <person name="Ament-Velasquez S.L."/>
            <person name="Kruys A."/>
            <person name="Hutchinson M.I."/>
            <person name="Powell A.J."/>
            <person name="Barry K."/>
            <person name="Miller A.N."/>
            <person name="Grigoriev I.V."/>
            <person name="Debuchy R."/>
            <person name="Gladieux P."/>
            <person name="Thoren M.H."/>
            <person name="Johannesson H."/>
        </authorList>
    </citation>
    <scope>NUCLEOTIDE SEQUENCE</scope>
    <source>
        <strain evidence="3">CBS 508.74</strain>
    </source>
</reference>
<feature type="non-terminal residue" evidence="3">
    <location>
        <position position="1"/>
    </location>
</feature>
<reference evidence="3" key="1">
    <citation type="journal article" date="2023" name="Mol. Phylogenet. Evol.">
        <title>Genome-scale phylogeny and comparative genomics of the fungal order Sordariales.</title>
        <authorList>
            <person name="Hensen N."/>
            <person name="Bonometti L."/>
            <person name="Westerberg I."/>
            <person name="Brannstrom I.O."/>
            <person name="Guillou S."/>
            <person name="Cros-Aarteil S."/>
            <person name="Calhoun S."/>
            <person name="Haridas S."/>
            <person name="Kuo A."/>
            <person name="Mondo S."/>
            <person name="Pangilinan J."/>
            <person name="Riley R."/>
            <person name="LaButti K."/>
            <person name="Andreopoulos B."/>
            <person name="Lipzen A."/>
            <person name="Chen C."/>
            <person name="Yan M."/>
            <person name="Daum C."/>
            <person name="Ng V."/>
            <person name="Clum A."/>
            <person name="Steindorff A."/>
            <person name="Ohm R.A."/>
            <person name="Martin F."/>
            <person name="Silar P."/>
            <person name="Natvig D.O."/>
            <person name="Lalanne C."/>
            <person name="Gautier V."/>
            <person name="Ament-Velasquez S.L."/>
            <person name="Kruys A."/>
            <person name="Hutchinson M.I."/>
            <person name="Powell A.J."/>
            <person name="Barry K."/>
            <person name="Miller A.N."/>
            <person name="Grigoriev I.V."/>
            <person name="Debuchy R."/>
            <person name="Gladieux P."/>
            <person name="Hiltunen Thoren M."/>
            <person name="Johannesson H."/>
        </authorList>
    </citation>
    <scope>NUCLEOTIDE SEQUENCE</scope>
    <source>
        <strain evidence="3">CBS 508.74</strain>
    </source>
</reference>
<keyword evidence="2" id="KW-0812">Transmembrane</keyword>
<proteinExistence type="predicted"/>
<dbReference type="PANTHER" id="PTHR37451">
    <property type="entry name" value="MARVEL DOMAIN"/>
    <property type="match status" value="1"/>
</dbReference>
<feature type="compositionally biased region" description="Polar residues" evidence="1">
    <location>
        <begin position="238"/>
        <end position="252"/>
    </location>
</feature>
<gene>
    <name evidence="3" type="ORF">N656DRAFT_676497</name>
</gene>
<keyword evidence="2" id="KW-0472">Membrane</keyword>
<feature type="transmembrane region" description="Helical" evidence="2">
    <location>
        <begin position="85"/>
        <end position="105"/>
    </location>
</feature>
<dbReference type="Proteomes" id="UP001302812">
    <property type="component" value="Unassembled WGS sequence"/>
</dbReference>
<feature type="non-terminal residue" evidence="3">
    <location>
        <position position="302"/>
    </location>
</feature>
<evidence type="ECO:0000256" key="2">
    <source>
        <dbReference type="SAM" id="Phobius"/>
    </source>
</evidence>
<dbReference type="EMBL" id="MU853368">
    <property type="protein sequence ID" value="KAK4107869.1"/>
    <property type="molecule type" value="Genomic_DNA"/>
</dbReference>
<protein>
    <recommendedName>
        <fullName evidence="5">MARVEL domain-containing protein</fullName>
    </recommendedName>
</protein>
<feature type="region of interest" description="Disordered" evidence="1">
    <location>
        <begin position="238"/>
        <end position="302"/>
    </location>
</feature>
<organism evidence="3 4">
    <name type="scientific">Canariomyces notabilis</name>
    <dbReference type="NCBI Taxonomy" id="2074819"/>
    <lineage>
        <taxon>Eukaryota</taxon>
        <taxon>Fungi</taxon>
        <taxon>Dikarya</taxon>
        <taxon>Ascomycota</taxon>
        <taxon>Pezizomycotina</taxon>
        <taxon>Sordariomycetes</taxon>
        <taxon>Sordariomycetidae</taxon>
        <taxon>Sordariales</taxon>
        <taxon>Chaetomiaceae</taxon>
        <taxon>Canariomyces</taxon>
    </lineage>
</organism>
<evidence type="ECO:0000313" key="4">
    <source>
        <dbReference type="Proteomes" id="UP001302812"/>
    </source>
</evidence>
<feature type="transmembrane region" description="Helical" evidence="2">
    <location>
        <begin position="25"/>
        <end position="49"/>
    </location>
</feature>
<evidence type="ECO:0000313" key="3">
    <source>
        <dbReference type="EMBL" id="KAK4107869.1"/>
    </source>
</evidence>
<sequence>PEYAMPVPAGAPASEKELYVQQTPVWVVVLRGLQIFVSLPILIMAGILIHGVSLGANAFAVACVVFTWVVATYVLVAEKVKSANVAYNIWAVLALDLLMAIFWLASMGANAALRAQFKDNVNVQSCFENGQITNSRTCTFTKRDPNALADQAGLAMISAIAGLSALQFLLFIPTLVFHGHSFRMWHQANKKPSVDNATVEMKAQGTPMLAAQPTTGPVYPQYSDSQQYQLHPQYTPQAELQGNHDPQQTANYPQPQQPAFQPAIDPSTQQYAAYPDPNNQGYQAQPHPHGTPAPGQPYYPPQ</sequence>